<accession>A0A412XQJ0</accession>
<dbReference type="AlphaFoldDB" id="A0A412XQJ0"/>
<gene>
    <name evidence="1" type="ORF">DWW10_24515</name>
</gene>
<evidence type="ECO:0000313" key="1">
    <source>
        <dbReference type="EMBL" id="RGV47411.1"/>
    </source>
</evidence>
<dbReference type="Proteomes" id="UP000283850">
    <property type="component" value="Unassembled WGS sequence"/>
</dbReference>
<reference evidence="1 2" key="1">
    <citation type="submission" date="2018-08" db="EMBL/GenBank/DDBJ databases">
        <title>A genome reference for cultivated species of the human gut microbiota.</title>
        <authorList>
            <person name="Zou Y."/>
            <person name="Xue W."/>
            <person name="Luo G."/>
        </authorList>
    </citation>
    <scope>NUCLEOTIDE SEQUENCE [LARGE SCALE GENOMIC DNA]</scope>
    <source>
        <strain evidence="1 2">AF14-32</strain>
    </source>
</reference>
<sequence length="226" mass="26157">MEQEHFCISEEELTRLKGLYPNMGKNSDVGKFAVEVAKAYLKQKFRNIDFSSSKYVDLCAEIGDQIYEYEIKGTTDSEIAWNKLKVSSKNCYNKLVNGMPLLRITNIGKQDMIIYTLIFGEDFDLQPEDRWAVFPIKKPTDEKYTTKNPSINEVRDYIKKRLECAKEMGFKELILQSGDIHSDLRMYQALPTVCNAMKTLGDRYPYEIISQPLKGLGARLFVKYKL</sequence>
<dbReference type="RefSeq" id="WP_022393862.1">
    <property type="nucleotide sequence ID" value="NZ_QRZF01000032.1"/>
</dbReference>
<dbReference type="EMBL" id="QRZF01000032">
    <property type="protein sequence ID" value="RGV47411.1"/>
    <property type="molecule type" value="Genomic_DNA"/>
</dbReference>
<organism evidence="1 2">
    <name type="scientific">Bacteroides intestinalis</name>
    <dbReference type="NCBI Taxonomy" id="329854"/>
    <lineage>
        <taxon>Bacteria</taxon>
        <taxon>Pseudomonadati</taxon>
        <taxon>Bacteroidota</taxon>
        <taxon>Bacteroidia</taxon>
        <taxon>Bacteroidales</taxon>
        <taxon>Bacteroidaceae</taxon>
        <taxon>Bacteroides</taxon>
    </lineage>
</organism>
<name>A0A412XQJ0_9BACE</name>
<proteinExistence type="predicted"/>
<comment type="caution">
    <text evidence="1">The sequence shown here is derived from an EMBL/GenBank/DDBJ whole genome shotgun (WGS) entry which is preliminary data.</text>
</comment>
<evidence type="ECO:0000313" key="2">
    <source>
        <dbReference type="Proteomes" id="UP000283850"/>
    </source>
</evidence>
<protein>
    <submittedName>
        <fullName evidence="1">Uncharacterized protein</fullName>
    </submittedName>
</protein>